<comment type="caution">
    <text evidence="1">The sequence shown here is derived from an EMBL/GenBank/DDBJ whole genome shotgun (WGS) entry which is preliminary data.</text>
</comment>
<dbReference type="EMBL" id="JAFNEN010004681">
    <property type="protein sequence ID" value="KAG8170923.1"/>
    <property type="molecule type" value="Genomic_DNA"/>
</dbReference>
<dbReference type="Proteomes" id="UP000827092">
    <property type="component" value="Unassembled WGS sequence"/>
</dbReference>
<evidence type="ECO:0000313" key="1">
    <source>
        <dbReference type="EMBL" id="KAG8170923.1"/>
    </source>
</evidence>
<accession>A0AAV6TGU9</accession>
<protein>
    <submittedName>
        <fullName evidence="1">Uncharacterized protein</fullName>
    </submittedName>
</protein>
<proteinExistence type="predicted"/>
<name>A0AAV6TGU9_9ARAC</name>
<evidence type="ECO:0000313" key="2">
    <source>
        <dbReference type="Proteomes" id="UP000827092"/>
    </source>
</evidence>
<reference evidence="1 2" key="1">
    <citation type="journal article" date="2022" name="Nat. Ecol. Evol.">
        <title>A masculinizing supergene underlies an exaggerated male reproductive morph in a spider.</title>
        <authorList>
            <person name="Hendrickx F."/>
            <person name="De Corte Z."/>
            <person name="Sonet G."/>
            <person name="Van Belleghem S.M."/>
            <person name="Kostlbacher S."/>
            <person name="Vangestel C."/>
        </authorList>
    </citation>
    <scope>NUCLEOTIDE SEQUENCE [LARGE SCALE GENOMIC DNA]</scope>
    <source>
        <strain evidence="1">W744_W776</strain>
    </source>
</reference>
<gene>
    <name evidence="1" type="ORF">JTE90_015445</name>
</gene>
<dbReference type="AlphaFoldDB" id="A0AAV6TGU9"/>
<organism evidence="1 2">
    <name type="scientific">Oedothorax gibbosus</name>
    <dbReference type="NCBI Taxonomy" id="931172"/>
    <lineage>
        <taxon>Eukaryota</taxon>
        <taxon>Metazoa</taxon>
        <taxon>Ecdysozoa</taxon>
        <taxon>Arthropoda</taxon>
        <taxon>Chelicerata</taxon>
        <taxon>Arachnida</taxon>
        <taxon>Araneae</taxon>
        <taxon>Araneomorphae</taxon>
        <taxon>Entelegynae</taxon>
        <taxon>Araneoidea</taxon>
        <taxon>Linyphiidae</taxon>
        <taxon>Erigoninae</taxon>
        <taxon>Oedothorax</taxon>
    </lineage>
</organism>
<keyword evidence="2" id="KW-1185">Reference proteome</keyword>
<sequence length="81" mass="9008">MGRAPDLATPRSRGLAAESVLRQAHLLNATFPHGPCERGISTLGFLPVHGRRTKESRLVSFPPLDLYAYIQRLSRLILRST</sequence>